<dbReference type="Proteomes" id="UP001239167">
    <property type="component" value="Unassembled WGS sequence"/>
</dbReference>
<sequence>MQKLTDCYELYNGVKIPCIGYGTWKTPDSAAEKAVLDALKIGYRHIDTAAIYGNEQSVGRAIAGSGVHRSDIFLTSKLWNHDQGYENTLKAFHESLKKLQTDYLDLYLIHWPIVKGHEHDWQIMILETWQAFEKLYQEKYIRAVGVSNFMIRHLRPLLDHCRIAPMVDQIELHPGLNHVDTVEFAHKNNIVVEGWSPLAHGDIFRMPELQRMSEKYSKSIAQICLRWALQKQILPLPKSVKPDRIKENALIFDFALSDGDMELLNELPQVLDTLGADPDKSIY</sequence>
<evidence type="ECO:0000313" key="5">
    <source>
        <dbReference type="EMBL" id="MDQ0204162.1"/>
    </source>
</evidence>
<feature type="domain" description="NADP-dependent oxidoreductase" evidence="4">
    <location>
        <begin position="19"/>
        <end position="267"/>
    </location>
</feature>
<gene>
    <name evidence="5" type="ORF">J2S01_001887</name>
</gene>
<dbReference type="PIRSF" id="PIRSF000097">
    <property type="entry name" value="AKR"/>
    <property type="match status" value="1"/>
</dbReference>
<evidence type="ECO:0000259" key="4">
    <source>
        <dbReference type="Pfam" id="PF00248"/>
    </source>
</evidence>
<organism evidence="5 6">
    <name type="scientific">Pectinatus haikarae</name>
    <dbReference type="NCBI Taxonomy" id="349096"/>
    <lineage>
        <taxon>Bacteria</taxon>
        <taxon>Bacillati</taxon>
        <taxon>Bacillota</taxon>
        <taxon>Negativicutes</taxon>
        <taxon>Selenomonadales</taxon>
        <taxon>Selenomonadaceae</taxon>
        <taxon>Pectinatus</taxon>
    </lineage>
</organism>
<evidence type="ECO:0000313" key="6">
    <source>
        <dbReference type="Proteomes" id="UP001239167"/>
    </source>
</evidence>
<dbReference type="SUPFAM" id="SSF51430">
    <property type="entry name" value="NAD(P)-linked oxidoreductase"/>
    <property type="match status" value="1"/>
</dbReference>
<dbReference type="PROSITE" id="PS00798">
    <property type="entry name" value="ALDOKETO_REDUCTASE_1"/>
    <property type="match status" value="1"/>
</dbReference>
<name>A0ABT9YAD9_9FIRM</name>
<evidence type="ECO:0000256" key="2">
    <source>
        <dbReference type="ARBA" id="ARBA00022857"/>
    </source>
</evidence>
<evidence type="ECO:0000256" key="3">
    <source>
        <dbReference type="ARBA" id="ARBA00023002"/>
    </source>
</evidence>
<dbReference type="InterPro" id="IPR020471">
    <property type="entry name" value="AKR"/>
</dbReference>
<dbReference type="Gene3D" id="3.20.20.100">
    <property type="entry name" value="NADP-dependent oxidoreductase domain"/>
    <property type="match status" value="1"/>
</dbReference>
<dbReference type="PRINTS" id="PR00069">
    <property type="entry name" value="ALDKETRDTASE"/>
</dbReference>
<dbReference type="EMBL" id="JAUSUE010000013">
    <property type="protein sequence ID" value="MDQ0204162.1"/>
    <property type="molecule type" value="Genomic_DNA"/>
</dbReference>
<reference evidence="5 6" key="1">
    <citation type="submission" date="2023-07" db="EMBL/GenBank/DDBJ databases">
        <title>Genomic Encyclopedia of Type Strains, Phase IV (KMG-IV): sequencing the most valuable type-strain genomes for metagenomic binning, comparative biology and taxonomic classification.</title>
        <authorList>
            <person name="Goeker M."/>
        </authorList>
    </citation>
    <scope>NUCLEOTIDE SEQUENCE [LARGE SCALE GENOMIC DNA]</scope>
    <source>
        <strain evidence="5 6">DSM 16980</strain>
    </source>
</reference>
<dbReference type="PANTHER" id="PTHR43827">
    <property type="entry name" value="2,5-DIKETO-D-GLUCONIC ACID REDUCTASE"/>
    <property type="match status" value="1"/>
</dbReference>
<dbReference type="PANTHER" id="PTHR43827:SF3">
    <property type="entry name" value="NADP-DEPENDENT OXIDOREDUCTASE DOMAIN-CONTAINING PROTEIN"/>
    <property type="match status" value="1"/>
</dbReference>
<dbReference type="PROSITE" id="PS00062">
    <property type="entry name" value="ALDOKETO_REDUCTASE_2"/>
    <property type="match status" value="1"/>
</dbReference>
<keyword evidence="2" id="KW-0521">NADP</keyword>
<evidence type="ECO:0000256" key="1">
    <source>
        <dbReference type="ARBA" id="ARBA00007905"/>
    </source>
</evidence>
<dbReference type="Pfam" id="PF00248">
    <property type="entry name" value="Aldo_ket_red"/>
    <property type="match status" value="1"/>
</dbReference>
<keyword evidence="6" id="KW-1185">Reference proteome</keyword>
<dbReference type="InterPro" id="IPR036812">
    <property type="entry name" value="NAD(P)_OxRdtase_dom_sf"/>
</dbReference>
<dbReference type="CDD" id="cd19071">
    <property type="entry name" value="AKR_AKR1-5-like"/>
    <property type="match status" value="1"/>
</dbReference>
<dbReference type="InterPro" id="IPR018170">
    <property type="entry name" value="Aldo/ket_reductase_CS"/>
</dbReference>
<comment type="caution">
    <text evidence="5">The sequence shown here is derived from an EMBL/GenBank/DDBJ whole genome shotgun (WGS) entry which is preliminary data.</text>
</comment>
<comment type="similarity">
    <text evidence="1">Belongs to the aldo/keto reductase family.</text>
</comment>
<accession>A0ABT9YAD9</accession>
<dbReference type="InterPro" id="IPR023210">
    <property type="entry name" value="NADP_OxRdtase_dom"/>
</dbReference>
<proteinExistence type="inferred from homology"/>
<dbReference type="RefSeq" id="WP_196605582.1">
    <property type="nucleotide sequence ID" value="NZ_CP116940.1"/>
</dbReference>
<keyword evidence="3" id="KW-0560">Oxidoreductase</keyword>
<protein>
    <submittedName>
        <fullName evidence="5">Diketogulonate reductase-like aldo/keto reductase</fullName>
    </submittedName>
</protein>